<keyword evidence="2" id="KW-1185">Reference proteome</keyword>
<name>A0AAD2CKB9_9STRA</name>
<sequence length="81" mass="9299">MNPRFVAQELKQSCFSFKKTVDNSKIQGAATNNHESHKSTLNCPLLAPGVLTQDRKIARPTTHCLWSFKSYLKSWHNYSIF</sequence>
<accession>A0AAD2CKB9</accession>
<proteinExistence type="predicted"/>
<dbReference type="EMBL" id="CAKOGP040000578">
    <property type="protein sequence ID" value="CAJ1936924.1"/>
    <property type="molecule type" value="Genomic_DNA"/>
</dbReference>
<organism evidence="1 2">
    <name type="scientific">Cylindrotheca closterium</name>
    <dbReference type="NCBI Taxonomy" id="2856"/>
    <lineage>
        <taxon>Eukaryota</taxon>
        <taxon>Sar</taxon>
        <taxon>Stramenopiles</taxon>
        <taxon>Ochrophyta</taxon>
        <taxon>Bacillariophyta</taxon>
        <taxon>Bacillariophyceae</taxon>
        <taxon>Bacillariophycidae</taxon>
        <taxon>Bacillariales</taxon>
        <taxon>Bacillariaceae</taxon>
        <taxon>Cylindrotheca</taxon>
    </lineage>
</organism>
<gene>
    <name evidence="1" type="ORF">CYCCA115_LOCUS5430</name>
</gene>
<dbReference type="Proteomes" id="UP001295423">
    <property type="component" value="Unassembled WGS sequence"/>
</dbReference>
<comment type="caution">
    <text evidence="1">The sequence shown here is derived from an EMBL/GenBank/DDBJ whole genome shotgun (WGS) entry which is preliminary data.</text>
</comment>
<evidence type="ECO:0000313" key="1">
    <source>
        <dbReference type="EMBL" id="CAJ1936924.1"/>
    </source>
</evidence>
<evidence type="ECO:0000313" key="2">
    <source>
        <dbReference type="Proteomes" id="UP001295423"/>
    </source>
</evidence>
<protein>
    <submittedName>
        <fullName evidence="1">Uncharacterized protein</fullName>
    </submittedName>
</protein>
<reference evidence="1" key="1">
    <citation type="submission" date="2023-08" db="EMBL/GenBank/DDBJ databases">
        <authorList>
            <person name="Audoor S."/>
            <person name="Bilcke G."/>
        </authorList>
    </citation>
    <scope>NUCLEOTIDE SEQUENCE</scope>
</reference>
<dbReference type="AlphaFoldDB" id="A0AAD2CKB9"/>